<reference evidence="2 3" key="1">
    <citation type="submission" date="2021-03" db="EMBL/GenBank/DDBJ databases">
        <title>Genomic Encyclopedia of Type Strains, Phase IV (KMG-IV): sequencing the most valuable type-strain genomes for metagenomic binning, comparative biology and taxonomic classification.</title>
        <authorList>
            <person name="Goeker M."/>
        </authorList>
    </citation>
    <scope>NUCLEOTIDE SEQUENCE [LARGE SCALE GENOMIC DNA]</scope>
    <source>
        <strain evidence="2 3">DSM 26675</strain>
    </source>
</reference>
<evidence type="ECO:0000313" key="2">
    <source>
        <dbReference type="EMBL" id="MBP2239784.1"/>
    </source>
</evidence>
<dbReference type="RefSeq" id="WP_066394348.1">
    <property type="nucleotide sequence ID" value="NZ_JAGIKZ010000001.1"/>
</dbReference>
<comment type="caution">
    <text evidence="2">The sequence shown here is derived from an EMBL/GenBank/DDBJ whole genome shotgun (WGS) entry which is preliminary data.</text>
</comment>
<evidence type="ECO:0000313" key="3">
    <source>
        <dbReference type="Proteomes" id="UP001519293"/>
    </source>
</evidence>
<gene>
    <name evidence="2" type="ORF">J2Z40_000337</name>
</gene>
<protein>
    <submittedName>
        <fullName evidence="2">Lipopolysaccharide export LptBFGC system permease protein LptF</fullName>
    </submittedName>
</protein>
<organism evidence="2 3">
    <name type="scientific">Cytobacillus eiseniae</name>
    <dbReference type="NCBI Taxonomy" id="762947"/>
    <lineage>
        <taxon>Bacteria</taxon>
        <taxon>Bacillati</taxon>
        <taxon>Bacillota</taxon>
        <taxon>Bacilli</taxon>
        <taxon>Bacillales</taxon>
        <taxon>Bacillaceae</taxon>
        <taxon>Cytobacillus</taxon>
    </lineage>
</organism>
<keyword evidence="3" id="KW-1185">Reference proteome</keyword>
<name>A0ABS4RA69_9BACI</name>
<proteinExistence type="predicted"/>
<evidence type="ECO:0000256" key="1">
    <source>
        <dbReference type="SAM" id="Phobius"/>
    </source>
</evidence>
<feature type="transmembrane region" description="Helical" evidence="1">
    <location>
        <begin position="39"/>
        <end position="55"/>
    </location>
</feature>
<keyword evidence="1" id="KW-0812">Transmembrane</keyword>
<dbReference type="Proteomes" id="UP001519293">
    <property type="component" value="Unassembled WGS sequence"/>
</dbReference>
<dbReference type="EMBL" id="JAGIKZ010000001">
    <property type="protein sequence ID" value="MBP2239784.1"/>
    <property type="molecule type" value="Genomic_DNA"/>
</dbReference>
<sequence length="65" mass="7685">MEFELNLKNKRVRVWLWLMVPAFILSIALFIYLPSGNSVYGAIPLIVSYFIYFGWSKVKNRQTQN</sequence>
<keyword evidence="1" id="KW-1133">Transmembrane helix</keyword>
<keyword evidence="1" id="KW-0472">Membrane</keyword>
<accession>A0ABS4RA69</accession>
<feature type="transmembrane region" description="Helical" evidence="1">
    <location>
        <begin position="12"/>
        <end position="33"/>
    </location>
</feature>